<reference evidence="1" key="2">
    <citation type="submission" date="2025-09" db="UniProtKB">
        <authorList>
            <consortium name="Ensembl"/>
        </authorList>
    </citation>
    <scope>IDENTIFICATION</scope>
</reference>
<accession>A0A8C0GDB4</accession>
<evidence type="ECO:0000313" key="2">
    <source>
        <dbReference type="Proteomes" id="UP000694404"/>
    </source>
</evidence>
<keyword evidence="2" id="KW-1185">Reference proteome</keyword>
<proteinExistence type="predicted"/>
<dbReference type="GeneTree" id="ENSGT00990000205655"/>
<organism evidence="1 2">
    <name type="scientific">Chelonoidis abingdonii</name>
    <name type="common">Abingdon island giant tortoise</name>
    <name type="synonym">Testudo abingdonii</name>
    <dbReference type="NCBI Taxonomy" id="106734"/>
    <lineage>
        <taxon>Eukaryota</taxon>
        <taxon>Metazoa</taxon>
        <taxon>Chordata</taxon>
        <taxon>Craniata</taxon>
        <taxon>Vertebrata</taxon>
        <taxon>Euteleostomi</taxon>
        <taxon>Archelosauria</taxon>
        <taxon>Testudinata</taxon>
        <taxon>Testudines</taxon>
        <taxon>Cryptodira</taxon>
        <taxon>Durocryptodira</taxon>
        <taxon>Testudinoidea</taxon>
        <taxon>Testudinidae</taxon>
        <taxon>Chelonoidis</taxon>
    </lineage>
</organism>
<protein>
    <submittedName>
        <fullName evidence="1">Uncharacterized protein</fullName>
    </submittedName>
</protein>
<reference evidence="1" key="1">
    <citation type="submission" date="2025-08" db="UniProtKB">
        <authorList>
            <consortium name="Ensembl"/>
        </authorList>
    </citation>
    <scope>IDENTIFICATION</scope>
</reference>
<dbReference type="OMA" id="QERRIWK"/>
<name>A0A8C0GDB4_CHEAB</name>
<dbReference type="AlphaFoldDB" id="A0A8C0GDB4"/>
<dbReference type="Proteomes" id="UP000694404">
    <property type="component" value="Unplaced"/>
</dbReference>
<sequence length="52" mass="5444">SAPGHGRGVGIRKKIEHEVVMKASTSMAKKLTVVKASEKGAKKKGQSSKSPL</sequence>
<dbReference type="Ensembl" id="ENSCABT00000005989.1">
    <property type="protein sequence ID" value="ENSCABP00000005505.1"/>
    <property type="gene ID" value="ENSCABG00000004150.1"/>
</dbReference>
<evidence type="ECO:0000313" key="1">
    <source>
        <dbReference type="Ensembl" id="ENSCABP00000005505.1"/>
    </source>
</evidence>